<evidence type="ECO:0000256" key="7">
    <source>
        <dbReference type="ARBA" id="ARBA00023242"/>
    </source>
</evidence>
<evidence type="ECO:0000313" key="11">
    <source>
        <dbReference type="EMBL" id="THH02344.1"/>
    </source>
</evidence>
<comment type="subcellular location">
    <subcellularLocation>
        <location evidence="1">Nucleus</location>
    </subcellularLocation>
</comment>
<dbReference type="InterPro" id="IPR027268">
    <property type="entry name" value="Peptidase_M4/M1_CTD_sf"/>
</dbReference>
<dbReference type="InterPro" id="IPR042097">
    <property type="entry name" value="Aminopeptidase_N-like_N_sf"/>
</dbReference>
<dbReference type="SUPFAM" id="SSF47370">
    <property type="entry name" value="Bromodomain"/>
    <property type="match status" value="3"/>
</dbReference>
<dbReference type="Pfam" id="PF00439">
    <property type="entry name" value="Bromodomain"/>
    <property type="match status" value="3"/>
</dbReference>
<dbReference type="InterPro" id="IPR057991">
    <property type="entry name" value="TPR_TAF2_C"/>
</dbReference>
<dbReference type="InterPro" id="IPR037813">
    <property type="entry name" value="TAF2"/>
</dbReference>
<dbReference type="GO" id="GO:0005669">
    <property type="term" value="C:transcription factor TFIID complex"/>
    <property type="evidence" value="ECO:0007669"/>
    <property type="project" value="InterPro"/>
</dbReference>
<comment type="similarity">
    <text evidence="2">Belongs to the TAF2 family.</text>
</comment>
<dbReference type="InterPro" id="IPR057345">
    <property type="entry name" value="Ig-like_TAF2"/>
</dbReference>
<evidence type="ECO:0000259" key="10">
    <source>
        <dbReference type="PROSITE" id="PS50014"/>
    </source>
</evidence>
<dbReference type="GO" id="GO:0006367">
    <property type="term" value="P:transcription initiation at RNA polymerase II promoter"/>
    <property type="evidence" value="ECO:0007669"/>
    <property type="project" value="TreeGrafter"/>
</dbReference>
<evidence type="ECO:0000256" key="2">
    <source>
        <dbReference type="ARBA" id="ARBA00010937"/>
    </source>
</evidence>
<keyword evidence="12" id="KW-1185">Reference proteome</keyword>
<dbReference type="SUPFAM" id="SSF55486">
    <property type="entry name" value="Metalloproteases ('zincins'), catalytic domain"/>
    <property type="match status" value="1"/>
</dbReference>
<evidence type="ECO:0000256" key="1">
    <source>
        <dbReference type="ARBA" id="ARBA00004123"/>
    </source>
</evidence>
<dbReference type="EMBL" id="SGPJ01000007">
    <property type="protein sequence ID" value="THH02344.1"/>
    <property type="molecule type" value="Genomic_DNA"/>
</dbReference>
<dbReference type="CDD" id="cd04369">
    <property type="entry name" value="Bromodomain"/>
    <property type="match status" value="3"/>
</dbReference>
<dbReference type="SMART" id="SM00297">
    <property type="entry name" value="BROMO"/>
    <property type="match status" value="3"/>
</dbReference>
<gene>
    <name evidence="11" type="ORF">EW026_g504</name>
</gene>
<dbReference type="InterPro" id="IPR036427">
    <property type="entry name" value="Bromodomain-like_sf"/>
</dbReference>
<feature type="domain" description="Bromo" evidence="10">
    <location>
        <begin position="1584"/>
        <end position="1656"/>
    </location>
</feature>
<evidence type="ECO:0000256" key="5">
    <source>
        <dbReference type="ARBA" id="ARBA00023117"/>
    </source>
</evidence>
<evidence type="ECO:0000256" key="4">
    <source>
        <dbReference type="ARBA" id="ARBA00023015"/>
    </source>
</evidence>
<dbReference type="Gene3D" id="1.10.390.10">
    <property type="entry name" value="Neutral Protease Domain 2"/>
    <property type="match status" value="1"/>
</dbReference>
<evidence type="ECO:0000256" key="6">
    <source>
        <dbReference type="ARBA" id="ARBA00023163"/>
    </source>
</evidence>
<dbReference type="PANTHER" id="PTHR15137:SF9">
    <property type="entry name" value="TRANSCRIPTION INITIATION FACTOR TFIID SUBUNIT 2"/>
    <property type="match status" value="1"/>
</dbReference>
<comment type="caution">
    <text evidence="11">The sequence shown here is derived from an EMBL/GenBank/DDBJ whole genome shotgun (WGS) entry which is preliminary data.</text>
</comment>
<organism evidence="11 12">
    <name type="scientific">Hermanssonia centrifuga</name>
    <dbReference type="NCBI Taxonomy" id="98765"/>
    <lineage>
        <taxon>Eukaryota</taxon>
        <taxon>Fungi</taxon>
        <taxon>Dikarya</taxon>
        <taxon>Basidiomycota</taxon>
        <taxon>Agaricomycotina</taxon>
        <taxon>Agaricomycetes</taxon>
        <taxon>Polyporales</taxon>
        <taxon>Meruliaceae</taxon>
        <taxon>Hermanssonia</taxon>
    </lineage>
</organism>
<dbReference type="InterPro" id="IPR001487">
    <property type="entry name" value="Bromodomain"/>
</dbReference>
<keyword evidence="4" id="KW-0805">Transcription regulation</keyword>
<dbReference type="InterPro" id="IPR018359">
    <property type="entry name" value="Bromodomain_CS"/>
</dbReference>
<name>A0A4S4KUI4_9APHY</name>
<protein>
    <recommendedName>
        <fullName evidence="3">Transcription initiation factor TFIID subunit 2</fullName>
    </recommendedName>
</protein>
<feature type="domain" description="Bromo" evidence="10">
    <location>
        <begin position="1694"/>
        <end position="1768"/>
    </location>
</feature>
<accession>A0A4S4KUI4</accession>
<dbReference type="GO" id="GO:0003682">
    <property type="term" value="F:chromatin binding"/>
    <property type="evidence" value="ECO:0007669"/>
    <property type="project" value="TreeGrafter"/>
</dbReference>
<keyword evidence="5 8" id="KW-0103">Bromodomain</keyword>
<dbReference type="CDD" id="cd09839">
    <property type="entry name" value="M1_like_TAF2"/>
    <property type="match status" value="1"/>
</dbReference>
<feature type="compositionally biased region" description="Basic and acidic residues" evidence="9">
    <location>
        <begin position="1339"/>
        <end position="1445"/>
    </location>
</feature>
<dbReference type="Proteomes" id="UP000309038">
    <property type="component" value="Unassembled WGS sequence"/>
</dbReference>
<dbReference type="GO" id="GO:0016251">
    <property type="term" value="F:RNA polymerase II general transcription initiation factor activity"/>
    <property type="evidence" value="ECO:0007669"/>
    <property type="project" value="TreeGrafter"/>
</dbReference>
<dbReference type="Gene3D" id="1.20.920.10">
    <property type="entry name" value="Bromodomain-like"/>
    <property type="match status" value="3"/>
</dbReference>
<feature type="region of interest" description="Disordered" evidence="9">
    <location>
        <begin position="1788"/>
        <end position="1810"/>
    </location>
</feature>
<dbReference type="GO" id="GO:0006325">
    <property type="term" value="P:chromatin organization"/>
    <property type="evidence" value="ECO:0007669"/>
    <property type="project" value="UniProtKB-ARBA"/>
</dbReference>
<proteinExistence type="inferred from homology"/>
<keyword evidence="7" id="KW-0539">Nucleus</keyword>
<dbReference type="Gene3D" id="2.60.40.1730">
    <property type="entry name" value="tricorn interacting facor f3 domain"/>
    <property type="match status" value="1"/>
</dbReference>
<dbReference type="PROSITE" id="PS00633">
    <property type="entry name" value="BROMODOMAIN_1"/>
    <property type="match status" value="2"/>
</dbReference>
<evidence type="ECO:0000256" key="8">
    <source>
        <dbReference type="PROSITE-ProRule" id="PRU00035"/>
    </source>
</evidence>
<feature type="domain" description="Bromo" evidence="10">
    <location>
        <begin position="1144"/>
        <end position="1216"/>
    </location>
</feature>
<dbReference type="GO" id="GO:0000976">
    <property type="term" value="F:transcription cis-regulatory region binding"/>
    <property type="evidence" value="ECO:0007669"/>
    <property type="project" value="TreeGrafter"/>
</dbReference>
<evidence type="ECO:0000313" key="12">
    <source>
        <dbReference type="Proteomes" id="UP000309038"/>
    </source>
</evidence>
<feature type="compositionally biased region" description="Low complexity" evidence="9">
    <location>
        <begin position="1552"/>
        <end position="1561"/>
    </location>
</feature>
<keyword evidence="6" id="KW-0804">Transcription</keyword>
<evidence type="ECO:0000256" key="9">
    <source>
        <dbReference type="SAM" id="MobiDB-lite"/>
    </source>
</evidence>
<dbReference type="Pfam" id="PF25316">
    <property type="entry name" value="TAF2_3rd"/>
    <property type="match status" value="1"/>
</dbReference>
<evidence type="ECO:0000256" key="3">
    <source>
        <dbReference type="ARBA" id="ARBA00017363"/>
    </source>
</evidence>
<dbReference type="PROSITE" id="PS50014">
    <property type="entry name" value="BROMODOMAIN_2"/>
    <property type="match status" value="3"/>
</dbReference>
<dbReference type="Pfam" id="PF25577">
    <property type="entry name" value="TPR_TAF2_C"/>
    <property type="match status" value="1"/>
</dbReference>
<dbReference type="SUPFAM" id="SSF63737">
    <property type="entry name" value="Leukotriene A4 hydrolase N-terminal domain"/>
    <property type="match status" value="1"/>
</dbReference>
<dbReference type="PRINTS" id="PR00503">
    <property type="entry name" value="BROMODOMAIN"/>
</dbReference>
<feature type="region of interest" description="Disordered" evidence="9">
    <location>
        <begin position="1261"/>
        <end position="1572"/>
    </location>
</feature>
<feature type="compositionally biased region" description="Low complexity" evidence="9">
    <location>
        <begin position="1528"/>
        <end position="1542"/>
    </location>
</feature>
<sequence length="1810" mass="203664">MLNASSIVAIHSVTVASYPAEFSHYDPLANIHLSKPDDCHAHPELKRKVYSALAEGDEGELSIAIPKDVVIRQSGHAAAGIMSEAATPEPQTPGFNVPSAVPAFEFSPITVNVSYSLRNPADGIQFVQPTDAYPYRVPHVYTTSSSPDAARCWVPCLDNFWERCTWEFEFVVPRHLSELEDGVSVGADDEDRDDEYPTVVVCSGELVEQVSHPHNSGKTIFMFSQSTPASVQHVSWTAGPFHMLRIPADLSTAEDVSGSSQPLMYAFCLPGREEQLLETASFMRSAMSFYSSEFGSYPFGSHTLAFVDEMPTQRFDSATLSLVTSDLLHGKGAIDQVLETRLSLSHALACQWVGINIHQKTWSDTWLVNGLGLYITGLFMRRLFGNNEYRFRLKKDMERVIEMDNGTMPPICQPQVLDPPDSNTLSFVNLKAPLVLHILDRRLEQWIYGSGCPTFTFGASFNRKKMAVEISMKQETPAFKTHEDNEVMKLLFKPVPLFEGQMTIRIHEADGTPYEHVLDIRNAFKRYEVPFNTKYKRVRRNTKRYLARQAAAQAAAEGDAEAAAAMDMVDMGFGLEIWEKEKERDNWKVADWTEEDEQQMAGQTYEWIRIDADFEWIAAINFEQKDYMWVSQLQRDRDVVAQYEAITVLTRSPTPIISSTFTKTVLVSNYYFRIRCEAAQALVTRMDWLGLFHLFKLFLRYCYDPEDPDQDLFTHTYVPRPNEFSDFAEYFVRKSLIKAISRVRFETGKTPPVVRQFLVDQLRYNDNTMNAYSDGLYICTLISSLASATVSAKPPEVGEFVATEPRPTMDSQDVDLLEQAKVENDRYQKMDGLIPSAHNVVTIATIEFNLILGVANLVPLDPAQYISFTREGNYTQLRMAAFDALFLTKWYIPPIVAYILAVMANDPSRVIRRQVARNVCQSLALLVTMGLMKESVKKSKSAVLVEEDGASQEGEKDSKKNDIDFRSFRKNELGKNEMLRQSLLPIIMAPDADYEVRWSLLKFADLLIRGAPETAPSITIHLPPTPVTELPPPLPAIKPALKLHRTMSLKAATTPAKSPLTPFMVPPKLKLPVNGPRTDVIPRTPVPTASEVKRINSRPFPVPSIPASVKVTVKPQSKNVPKARSSGMSPKDVLACQSALKKLRGNKHATIFLQAVDPIRDGLADYLDVIKNPMDLNTMSEKLKRGQYRDRFNFEQDFRLMIANAKQYNMPKSYGYEEALALESFFNTQWGRINKTLEAQAAQETAKSNQQSPHRVIANVKISPAQPKVPLATPTPGPSVSTSTRPIIKLRVGGPKANGTPTSTPVSEAPKAASKGKARSESKVSIPDQTTDSYFDDGSADRDLLEEVIAIEREKDQERKQAAPDKGREREREKEKDREKEREKEKDREKEREREQHEQEVEREKKEKERKRDMKEKEKREKEKKERREKEKERDRDEKEQEKQVIPKLVIGKRKKMPAVDQTADEDELLALATPAKKERSVAASPAPVAGPSTSGRSSDKGSAKASPAPTPLPPTKNGTKNEKVPKAKGSAAATAATPKISIKGKEKETISQAASQTKKSSSPHEDATPLNEKKCKEMLRTLTKIPDASIFLQPVDPVRDGCPTYYDEIKNPMDFGTMSSKLSQSEYRTMEEFARDVGLIFSNCRTFNPPTTYPVQCADAVERVWKTTWSKVLEKKLSWNEKRSLQSIMNKLVQDPLSFVFRVPVDPVVLGIPQYFQIIPRRNARDLRTIRQKLDADKYSSVEAFEADLDLMILNARVFNGEDSEIGKVALDLQEKYKDMLSSVRTGVSVKRKGGDKGTPQPTKKARLG</sequence>
<reference evidence="11 12" key="1">
    <citation type="submission" date="2019-02" db="EMBL/GenBank/DDBJ databases">
        <title>Genome sequencing of the rare red list fungi Phlebia centrifuga.</title>
        <authorList>
            <person name="Buettner E."/>
            <person name="Kellner H."/>
        </authorList>
    </citation>
    <scope>NUCLEOTIDE SEQUENCE [LARGE SCALE GENOMIC DNA]</scope>
    <source>
        <strain evidence="11 12">DSM 108282</strain>
    </source>
</reference>
<feature type="compositionally biased region" description="Basic and acidic residues" evidence="9">
    <location>
        <begin position="1563"/>
        <end position="1572"/>
    </location>
</feature>
<feature type="compositionally biased region" description="Low complexity" evidence="9">
    <location>
        <begin position="1482"/>
        <end position="1496"/>
    </location>
</feature>
<dbReference type="PANTHER" id="PTHR15137">
    <property type="entry name" value="TRANSCRIPTION INITIATION FACTOR TFIID"/>
    <property type="match status" value="1"/>
</dbReference>